<reference evidence="2 3" key="1">
    <citation type="submission" date="2018-06" db="EMBL/GenBank/DDBJ databases">
        <title>Streptacidiphilus pinicola sp. nov., isolated from pine grove soil.</title>
        <authorList>
            <person name="Roh S.G."/>
            <person name="Park S."/>
            <person name="Kim M.-K."/>
            <person name="Yun B.-R."/>
            <person name="Park J."/>
            <person name="Kim M.J."/>
            <person name="Kim Y.S."/>
            <person name="Kim S.B."/>
        </authorList>
    </citation>
    <scope>NUCLEOTIDE SEQUENCE [LARGE SCALE GENOMIC DNA]</scope>
    <source>
        <strain evidence="2 3">MMS16-CNU450</strain>
    </source>
</reference>
<dbReference type="AlphaFoldDB" id="A0A2X0JY77"/>
<dbReference type="EMBL" id="QKYN01000130">
    <property type="protein sequence ID" value="RAG81955.1"/>
    <property type="molecule type" value="Genomic_DNA"/>
</dbReference>
<evidence type="ECO:0000313" key="3">
    <source>
        <dbReference type="Proteomes" id="UP000248889"/>
    </source>
</evidence>
<comment type="caution">
    <text evidence="2">The sequence shown here is derived from an EMBL/GenBank/DDBJ whole genome shotgun (WGS) entry which is preliminary data.</text>
</comment>
<dbReference type="RefSeq" id="WP_111506296.1">
    <property type="nucleotide sequence ID" value="NZ_QKYN01000130.1"/>
</dbReference>
<proteinExistence type="predicted"/>
<gene>
    <name evidence="2" type="ORF">DN069_29995</name>
</gene>
<accession>A0A2X0JY77</accession>
<sequence>MNFVDASITYGENGIRCGCGSPAHSNLSPCDGPDLLPRRGDYLEGWLKQQRDACSGHTATYNAVDGLLDDYRLHAGTGTPLDQHCGEGGSLDNYAGGYDAKGAAR</sequence>
<dbReference type="Proteomes" id="UP000248889">
    <property type="component" value="Unassembled WGS sequence"/>
</dbReference>
<evidence type="ECO:0000313" key="2">
    <source>
        <dbReference type="EMBL" id="RAG81955.1"/>
    </source>
</evidence>
<evidence type="ECO:0000256" key="1">
    <source>
        <dbReference type="SAM" id="MobiDB-lite"/>
    </source>
</evidence>
<name>A0A2X0JY77_9ACTN</name>
<dbReference type="OrthoDB" id="4325357at2"/>
<keyword evidence="3" id="KW-1185">Reference proteome</keyword>
<protein>
    <submittedName>
        <fullName evidence="2">Uncharacterized protein</fullName>
    </submittedName>
</protein>
<organism evidence="2 3">
    <name type="scientific">Streptacidiphilus pinicola</name>
    <dbReference type="NCBI Taxonomy" id="2219663"/>
    <lineage>
        <taxon>Bacteria</taxon>
        <taxon>Bacillati</taxon>
        <taxon>Actinomycetota</taxon>
        <taxon>Actinomycetes</taxon>
        <taxon>Kitasatosporales</taxon>
        <taxon>Streptomycetaceae</taxon>
        <taxon>Streptacidiphilus</taxon>
    </lineage>
</organism>
<feature type="region of interest" description="Disordered" evidence="1">
    <location>
        <begin position="86"/>
        <end position="105"/>
    </location>
</feature>